<dbReference type="EMBL" id="JARBDR010000214">
    <property type="protein sequence ID" value="KAJ8319174.1"/>
    <property type="molecule type" value="Genomic_DNA"/>
</dbReference>
<organism evidence="4 5">
    <name type="scientific">Tegillarca granosa</name>
    <name type="common">Malaysian cockle</name>
    <name type="synonym">Anadara granosa</name>
    <dbReference type="NCBI Taxonomy" id="220873"/>
    <lineage>
        <taxon>Eukaryota</taxon>
        <taxon>Metazoa</taxon>
        <taxon>Spiralia</taxon>
        <taxon>Lophotrochozoa</taxon>
        <taxon>Mollusca</taxon>
        <taxon>Bivalvia</taxon>
        <taxon>Autobranchia</taxon>
        <taxon>Pteriomorphia</taxon>
        <taxon>Arcoida</taxon>
        <taxon>Arcoidea</taxon>
        <taxon>Arcidae</taxon>
        <taxon>Tegillarca</taxon>
    </lineage>
</organism>
<dbReference type="InterPro" id="IPR037939">
    <property type="entry name" value="CRADD"/>
</dbReference>
<gene>
    <name evidence="4" type="ORF">KUTeg_004265</name>
</gene>
<reference evidence="4 5" key="1">
    <citation type="submission" date="2022-12" db="EMBL/GenBank/DDBJ databases">
        <title>Chromosome-level genome of Tegillarca granosa.</title>
        <authorList>
            <person name="Kim J."/>
        </authorList>
    </citation>
    <scope>NUCLEOTIDE SEQUENCE [LARGE SCALE GENOMIC DNA]</scope>
    <source>
        <strain evidence="4">Teg-2019</strain>
        <tissue evidence="4">Adductor muscle</tissue>
    </source>
</reference>
<keyword evidence="5" id="KW-1185">Reference proteome</keyword>
<evidence type="ECO:0000313" key="4">
    <source>
        <dbReference type="EMBL" id="KAJ8319174.1"/>
    </source>
</evidence>
<dbReference type="PROSITE" id="PS50209">
    <property type="entry name" value="CARD"/>
    <property type="match status" value="1"/>
</dbReference>
<keyword evidence="1" id="KW-0175">Coiled coil</keyword>
<feature type="compositionally biased region" description="Basic and acidic residues" evidence="2">
    <location>
        <begin position="200"/>
        <end position="209"/>
    </location>
</feature>
<dbReference type="Gene3D" id="1.10.533.10">
    <property type="entry name" value="Death Domain, Fas"/>
    <property type="match status" value="1"/>
</dbReference>
<dbReference type="Pfam" id="PF00619">
    <property type="entry name" value="CARD"/>
    <property type="match status" value="1"/>
</dbReference>
<feature type="region of interest" description="Disordered" evidence="2">
    <location>
        <begin position="340"/>
        <end position="371"/>
    </location>
</feature>
<feature type="coiled-coil region" evidence="1">
    <location>
        <begin position="248"/>
        <end position="282"/>
    </location>
</feature>
<dbReference type="InterPro" id="IPR001315">
    <property type="entry name" value="CARD"/>
</dbReference>
<accession>A0ABQ9FPG4</accession>
<evidence type="ECO:0000256" key="2">
    <source>
        <dbReference type="SAM" id="MobiDB-lite"/>
    </source>
</evidence>
<feature type="region of interest" description="Disordered" evidence="2">
    <location>
        <begin position="287"/>
        <end position="309"/>
    </location>
</feature>
<dbReference type="SUPFAM" id="SSF47986">
    <property type="entry name" value="DEATH domain"/>
    <property type="match status" value="1"/>
</dbReference>
<dbReference type="Proteomes" id="UP001217089">
    <property type="component" value="Unassembled WGS sequence"/>
</dbReference>
<sequence>MKSDEEESDLYDELIERNRLHIVKVISPTWFYDPLRTQSVLTATDCEEVEGNRTRWQKAGSLLDILRTKGNNGVQKFLEILEFEHPECFKKITKKEPREPPPGYCSDAHKRESQFLTMIDRLPQIARDLTRDYQEKKDLTNELKKMTDLLQLAHTEKQDMERENESLRCSMNELKHKVSSLEKNLALSLRQVEKLKDESNELARSKRESASLQTRAMGEREVTQDTKTVPQTQAESDNLRQQGMITREQILREERDEIREKCEELSLDLDKYRQESEEYHRKYTQCSNSDLPETDHRHSTITSSDSDGDHELPYFLTWGTTLWTEFEVSQSTLGQKSFTLPKTLERDSQNNCPAPPPRNRQKSHQWHHTPDLEPTKIRIPRKGNLVRSPTTDPQVGWSFKDPQSRINDVDDPFRDRVDTSLLPLKTQNCDDTTDRSETFVKKETLLLATSSANYDLVRKARKFQKEKNSPYVKVLPTRATSRMPVLLFGKDEVVEAVKGLLVHESEEFISHNPDILTVNCAVIKNKQSLLQQLIPTISSLQERIVWLSEKDLERTALDTYSFMLKSEKHAEFSSSCTSEKGTYISVES</sequence>
<protein>
    <recommendedName>
        <fullName evidence="3">CARD domain-containing protein</fullName>
    </recommendedName>
</protein>
<evidence type="ECO:0000259" key="3">
    <source>
        <dbReference type="PROSITE" id="PS50209"/>
    </source>
</evidence>
<dbReference type="PANTHER" id="PTHR15034:SF5">
    <property type="entry name" value="DEATH DOMAIN-CONTAINING PROTEIN CRADD"/>
    <property type="match status" value="1"/>
</dbReference>
<evidence type="ECO:0000256" key="1">
    <source>
        <dbReference type="SAM" id="Coils"/>
    </source>
</evidence>
<evidence type="ECO:0000313" key="5">
    <source>
        <dbReference type="Proteomes" id="UP001217089"/>
    </source>
</evidence>
<feature type="region of interest" description="Disordered" evidence="2">
    <location>
        <begin position="200"/>
        <end position="242"/>
    </location>
</feature>
<feature type="domain" description="CARD" evidence="3">
    <location>
        <begin position="7"/>
        <end position="96"/>
    </location>
</feature>
<dbReference type="PANTHER" id="PTHR15034">
    <property type="entry name" value="DEATH DOMAIN-CONTAINING PROTEIN CRADD"/>
    <property type="match status" value="1"/>
</dbReference>
<feature type="compositionally biased region" description="Polar residues" evidence="2">
    <location>
        <begin position="225"/>
        <end position="242"/>
    </location>
</feature>
<comment type="caution">
    <text evidence="4">The sequence shown here is derived from an EMBL/GenBank/DDBJ whole genome shotgun (WGS) entry which is preliminary data.</text>
</comment>
<proteinExistence type="predicted"/>
<dbReference type="InterPro" id="IPR011029">
    <property type="entry name" value="DEATH-like_dom_sf"/>
</dbReference>
<name>A0ABQ9FPG4_TEGGR</name>